<protein>
    <submittedName>
        <fullName evidence="2">Glyoxylase I family protein</fullName>
    </submittedName>
</protein>
<dbReference type="InterPro" id="IPR029068">
    <property type="entry name" value="Glyas_Bleomycin-R_OHBP_Dase"/>
</dbReference>
<accession>A0A542DKL2</accession>
<keyword evidence="3" id="KW-1185">Reference proteome</keyword>
<reference evidence="2 3" key="1">
    <citation type="submission" date="2019-06" db="EMBL/GenBank/DDBJ databases">
        <title>Sequencing the genomes of 1000 actinobacteria strains.</title>
        <authorList>
            <person name="Klenk H.-P."/>
        </authorList>
    </citation>
    <scope>NUCLEOTIDE SEQUENCE [LARGE SCALE GENOMIC DNA]</scope>
    <source>
        <strain evidence="2 3">DSM 45679</strain>
    </source>
</reference>
<dbReference type="RefSeq" id="WP_141999407.1">
    <property type="nucleotide sequence ID" value="NZ_VFML01000001.1"/>
</dbReference>
<dbReference type="Proteomes" id="UP000320876">
    <property type="component" value="Unassembled WGS sequence"/>
</dbReference>
<dbReference type="EMBL" id="VFML01000001">
    <property type="protein sequence ID" value="TQJ03631.1"/>
    <property type="molecule type" value="Genomic_DNA"/>
</dbReference>
<dbReference type="OrthoDB" id="317332at2"/>
<name>A0A542DKL2_AMYCI</name>
<dbReference type="PANTHER" id="PTHR36113">
    <property type="entry name" value="LYASE, PUTATIVE-RELATED-RELATED"/>
    <property type="match status" value="1"/>
</dbReference>
<evidence type="ECO:0000313" key="3">
    <source>
        <dbReference type="Proteomes" id="UP000320876"/>
    </source>
</evidence>
<proteinExistence type="predicted"/>
<gene>
    <name evidence="2" type="ORF">FB471_3393</name>
</gene>
<dbReference type="PROSITE" id="PS51819">
    <property type="entry name" value="VOC"/>
    <property type="match status" value="1"/>
</dbReference>
<dbReference type="AlphaFoldDB" id="A0A542DKL2"/>
<dbReference type="SUPFAM" id="SSF54593">
    <property type="entry name" value="Glyoxalase/Bleomycin resistance protein/Dihydroxybiphenyl dioxygenase"/>
    <property type="match status" value="1"/>
</dbReference>
<dbReference type="PANTHER" id="PTHR36113:SF1">
    <property type="entry name" value="GLYOXALASE_BLEOMYCIN RESISTANCE PROTEIN_DIOXYGENASE"/>
    <property type="match status" value="1"/>
</dbReference>
<dbReference type="InterPro" id="IPR004360">
    <property type="entry name" value="Glyas_Fos-R_dOase_dom"/>
</dbReference>
<dbReference type="Pfam" id="PF00903">
    <property type="entry name" value="Glyoxalase"/>
    <property type="match status" value="1"/>
</dbReference>
<organism evidence="2 3">
    <name type="scientific">Amycolatopsis cihanbeyliensis</name>
    <dbReference type="NCBI Taxonomy" id="1128664"/>
    <lineage>
        <taxon>Bacteria</taxon>
        <taxon>Bacillati</taxon>
        <taxon>Actinomycetota</taxon>
        <taxon>Actinomycetes</taxon>
        <taxon>Pseudonocardiales</taxon>
        <taxon>Pseudonocardiaceae</taxon>
        <taxon>Amycolatopsis</taxon>
    </lineage>
</organism>
<sequence length="137" mass="15394">MSELTAVHHVALTVTDVDRSVPWYMRVLELAEVTRREDPETGVRKVVLHAPGRAFALLLVQHPDTERPGFDERRTGLDHVAFQVESPAELRKWENRLAEYGVSFEPGTPSRTVPGSEVVVFRDPDGIQLEIWAGPEA</sequence>
<dbReference type="InterPro" id="IPR051332">
    <property type="entry name" value="Fosfomycin_Res_Enzymes"/>
</dbReference>
<dbReference type="InterPro" id="IPR037523">
    <property type="entry name" value="VOC_core"/>
</dbReference>
<evidence type="ECO:0000259" key="1">
    <source>
        <dbReference type="PROSITE" id="PS51819"/>
    </source>
</evidence>
<comment type="caution">
    <text evidence="2">The sequence shown here is derived from an EMBL/GenBank/DDBJ whole genome shotgun (WGS) entry which is preliminary data.</text>
</comment>
<dbReference type="Gene3D" id="3.10.180.10">
    <property type="entry name" value="2,3-Dihydroxybiphenyl 1,2-Dioxygenase, domain 1"/>
    <property type="match status" value="1"/>
</dbReference>
<feature type="domain" description="VOC" evidence="1">
    <location>
        <begin position="6"/>
        <end position="134"/>
    </location>
</feature>
<evidence type="ECO:0000313" key="2">
    <source>
        <dbReference type="EMBL" id="TQJ03631.1"/>
    </source>
</evidence>